<dbReference type="RefSeq" id="WP_368572936.1">
    <property type="nucleotide sequence ID" value="NZ_JBDLOU010000017.1"/>
</dbReference>
<name>A0ABV3VB80_9MYCO</name>
<gene>
    <name evidence="3" type="ORF">ABFW12_10525</name>
</gene>
<feature type="compositionally biased region" description="Basic and acidic residues" evidence="1">
    <location>
        <begin position="1"/>
        <end position="10"/>
    </location>
</feature>
<sequence length="244" mass="25989">MRSNTEDKLTSGDGEDTDEDNGSRDGTTNNDEVGRATSKVADESGVAADSKSTDNSGVADDTPRKSSAMRGRRVSVSVRTLSVGALILVLIAAVGVMSWLYIGAKATIDNQTRRAENNKHAEQIALDYAVNAAVMDYKDLAPWKQELVKGTAPELKDKLTKAATGMEQILLPLQWSSTANPLTAKVRSEQNGVYVVDSFVSVMTKTVQAGENLQSTATYSITIDSNNAWLITDVGGIAAMVGDK</sequence>
<keyword evidence="2" id="KW-0472">Membrane</keyword>
<feature type="transmembrane region" description="Helical" evidence="2">
    <location>
        <begin position="80"/>
        <end position="102"/>
    </location>
</feature>
<keyword evidence="2" id="KW-1133">Transmembrane helix</keyword>
<keyword evidence="4" id="KW-1185">Reference proteome</keyword>
<evidence type="ECO:0000256" key="1">
    <source>
        <dbReference type="SAM" id="MobiDB-lite"/>
    </source>
</evidence>
<evidence type="ECO:0000313" key="4">
    <source>
        <dbReference type="Proteomes" id="UP001558474"/>
    </source>
</evidence>
<dbReference type="EMBL" id="JBDLOU010000017">
    <property type="protein sequence ID" value="MEX3738666.1"/>
    <property type="molecule type" value="Genomic_DNA"/>
</dbReference>
<accession>A0ABV3VB80</accession>
<reference evidence="3 4" key="1">
    <citation type="submission" date="2024-04" db="EMBL/GenBank/DDBJ databases">
        <title>Genomic Markers of Mycobacteria.</title>
        <authorList>
            <person name="Soliman M.S."/>
            <person name="Elkholy A."/>
            <person name="Soliman N.S."/>
            <person name="Abbas A."/>
            <person name="Khayrat S."/>
            <person name="Shawky S."/>
        </authorList>
    </citation>
    <scope>NUCLEOTIDE SEQUENCE [LARGE SCALE GENOMIC DNA]</scope>
    <source>
        <strain evidence="3 4">Egy-CU-AM5</strain>
    </source>
</reference>
<dbReference type="Proteomes" id="UP001558474">
    <property type="component" value="Unassembled WGS sequence"/>
</dbReference>
<evidence type="ECO:0000256" key="2">
    <source>
        <dbReference type="SAM" id="Phobius"/>
    </source>
</evidence>
<comment type="caution">
    <text evidence="3">The sequence shown here is derived from an EMBL/GenBank/DDBJ whole genome shotgun (WGS) entry which is preliminary data.</text>
</comment>
<protein>
    <recommendedName>
        <fullName evidence="5">Mammalian cell entry protein</fullName>
    </recommendedName>
</protein>
<feature type="region of interest" description="Disordered" evidence="1">
    <location>
        <begin position="1"/>
        <end position="73"/>
    </location>
</feature>
<evidence type="ECO:0008006" key="5">
    <source>
        <dbReference type="Google" id="ProtNLM"/>
    </source>
</evidence>
<organism evidence="3 4">
    <name type="scientific">Mycolicibacterium porcinum</name>
    <dbReference type="NCBI Taxonomy" id="39693"/>
    <lineage>
        <taxon>Bacteria</taxon>
        <taxon>Bacillati</taxon>
        <taxon>Actinomycetota</taxon>
        <taxon>Actinomycetes</taxon>
        <taxon>Mycobacteriales</taxon>
        <taxon>Mycobacteriaceae</taxon>
        <taxon>Mycolicibacterium</taxon>
    </lineage>
</organism>
<keyword evidence="2" id="KW-0812">Transmembrane</keyword>
<proteinExistence type="predicted"/>
<evidence type="ECO:0000313" key="3">
    <source>
        <dbReference type="EMBL" id="MEX3738666.1"/>
    </source>
</evidence>